<evidence type="ECO:0000313" key="1">
    <source>
        <dbReference type="EMBL" id="GGD42139.1"/>
    </source>
</evidence>
<gene>
    <name evidence="1" type="ORF">GCM10011358_27530</name>
</gene>
<name>A0ABQ1QTY3_9RHOB</name>
<protein>
    <recommendedName>
        <fullName evidence="3">Terminase</fullName>
    </recommendedName>
</protein>
<keyword evidence="2" id="KW-1185">Reference proteome</keyword>
<accession>A0ABQ1QTY3</accession>
<sequence>MSVSIRDAMTDRQLFGTTFGGDSFAAWRALLAGFYNLALDDDEAATWMALTGRAETPQEAAHELWLAVGRRGGKSHVAGLLAIYEACFTDHRERLAPGEVATAMVIASDRRQARSVMRYISGLVNENPMLRRMVLRENSEQIEFANRAAIEVHTASHRAVRGYTLSAAILDEIAFWHVEGANPDVEVIAALRPALATLGGKLIALSSPYARRGVLWNQYRRHFGHDSPVLVAQAPSRTMNPLLPQRVVDDALKDDGPRASAEYLAQFRSDIASLIDPDLIKEATRPKPRELPFAQGTFYTAFTDPAGGGQDEFTLAIGHQDSDAIVVDVLRGLHGSPAEIAKEYAALLKTYGIRRVTGDRYAGRWPRDEFEKHGICYEVSQLDRNALYLELLAAANSGRIELPPDQKLARQLQALERRTGRSGRDMIDHPPGRHDDLANAVAGLVTVAQARRNTVTVAPLPF</sequence>
<dbReference type="Gene3D" id="3.40.50.300">
    <property type="entry name" value="P-loop containing nucleotide triphosphate hydrolases"/>
    <property type="match status" value="1"/>
</dbReference>
<evidence type="ECO:0008006" key="3">
    <source>
        <dbReference type="Google" id="ProtNLM"/>
    </source>
</evidence>
<evidence type="ECO:0000313" key="2">
    <source>
        <dbReference type="Proteomes" id="UP000617355"/>
    </source>
</evidence>
<proteinExistence type="predicted"/>
<dbReference type="Proteomes" id="UP000617355">
    <property type="component" value="Unassembled WGS sequence"/>
</dbReference>
<dbReference type="RefSeq" id="WP_188528703.1">
    <property type="nucleotide sequence ID" value="NZ_BMGI01000004.1"/>
</dbReference>
<dbReference type="Gene3D" id="3.30.420.240">
    <property type="match status" value="1"/>
</dbReference>
<comment type="caution">
    <text evidence="1">The sequence shown here is derived from an EMBL/GenBank/DDBJ whole genome shotgun (WGS) entry which is preliminary data.</text>
</comment>
<organism evidence="1 2">
    <name type="scientific">Sinisalibacter lacisalsi</name>
    <dbReference type="NCBI Taxonomy" id="1526570"/>
    <lineage>
        <taxon>Bacteria</taxon>
        <taxon>Pseudomonadati</taxon>
        <taxon>Pseudomonadota</taxon>
        <taxon>Alphaproteobacteria</taxon>
        <taxon>Rhodobacterales</taxon>
        <taxon>Roseobacteraceae</taxon>
        <taxon>Sinisalibacter</taxon>
    </lineage>
</organism>
<dbReference type="InterPro" id="IPR027417">
    <property type="entry name" value="P-loop_NTPase"/>
</dbReference>
<dbReference type="EMBL" id="BMGI01000004">
    <property type="protein sequence ID" value="GGD42139.1"/>
    <property type="molecule type" value="Genomic_DNA"/>
</dbReference>
<reference evidence="2" key="1">
    <citation type="journal article" date="2019" name="Int. J. Syst. Evol. Microbiol.">
        <title>The Global Catalogue of Microorganisms (GCM) 10K type strain sequencing project: providing services to taxonomists for standard genome sequencing and annotation.</title>
        <authorList>
            <consortium name="The Broad Institute Genomics Platform"/>
            <consortium name="The Broad Institute Genome Sequencing Center for Infectious Disease"/>
            <person name="Wu L."/>
            <person name="Ma J."/>
        </authorList>
    </citation>
    <scope>NUCLEOTIDE SEQUENCE [LARGE SCALE GENOMIC DNA]</scope>
    <source>
        <strain evidence="2">CGMCC 1.12922</strain>
    </source>
</reference>